<organism evidence="2 3">
    <name type="scientific">Luteimonas fraxinea</name>
    <dbReference type="NCBI Taxonomy" id="2901869"/>
    <lineage>
        <taxon>Bacteria</taxon>
        <taxon>Pseudomonadati</taxon>
        <taxon>Pseudomonadota</taxon>
        <taxon>Gammaproteobacteria</taxon>
        <taxon>Lysobacterales</taxon>
        <taxon>Lysobacteraceae</taxon>
        <taxon>Luteimonas</taxon>
    </lineage>
</organism>
<gene>
    <name evidence="2" type="ORF">LTT95_06865</name>
</gene>
<sequence>MSPCQLAISRYPWVHHLLWVLDLAMAFFRRNLNLDHAQFRRAEKQAAAQGVSVNQFVRDAIERHNNGTDLSGHLSATRDQLEQLVDEVRLEHIQLRQDLKHDVAQWRASLQTDQAQAIERYEEALKRVLHAMSGPSTPGSAAAPPLGARPMTAPRP</sequence>
<comment type="caution">
    <text evidence="2">The sequence shown here is derived from an EMBL/GenBank/DDBJ whole genome shotgun (WGS) entry which is preliminary data.</text>
</comment>
<proteinExistence type="predicted"/>
<dbReference type="EMBL" id="JAJQKU010000002">
    <property type="protein sequence ID" value="MCD9096661.1"/>
    <property type="molecule type" value="Genomic_DNA"/>
</dbReference>
<keyword evidence="3" id="KW-1185">Reference proteome</keyword>
<feature type="region of interest" description="Disordered" evidence="1">
    <location>
        <begin position="132"/>
        <end position="156"/>
    </location>
</feature>
<reference evidence="2" key="2">
    <citation type="journal article" date="2022" name="Syst. Appl. Microbiol.">
        <title>Physiological and genomic characterisation of Luteimonas fraxinea sp. nov., a bacterial species associated with trees tolerant to ash dieback.</title>
        <authorList>
            <person name="Ulrich K."/>
            <person name="Becker R."/>
            <person name="Behrendt U."/>
            <person name="Kube M."/>
            <person name="Schneck V."/>
            <person name="Ulrich A."/>
        </authorList>
    </citation>
    <scope>NUCLEOTIDE SEQUENCE</scope>
    <source>
        <strain evidence="2">A1P009</strain>
    </source>
</reference>
<accession>A0ABS8UD53</accession>
<evidence type="ECO:0000313" key="3">
    <source>
        <dbReference type="Proteomes" id="UP001430360"/>
    </source>
</evidence>
<dbReference type="Proteomes" id="UP001430360">
    <property type="component" value="Unassembled WGS sequence"/>
</dbReference>
<reference evidence="2" key="1">
    <citation type="submission" date="2021-12" db="EMBL/GenBank/DDBJ databases">
        <authorList>
            <person name="Ulrich A."/>
        </authorList>
    </citation>
    <scope>NUCLEOTIDE SEQUENCE</scope>
    <source>
        <strain evidence="2">A1P009</strain>
    </source>
</reference>
<name>A0ABS8UD53_9GAMM</name>
<feature type="compositionally biased region" description="Low complexity" evidence="1">
    <location>
        <begin position="132"/>
        <end position="150"/>
    </location>
</feature>
<protein>
    <submittedName>
        <fullName evidence="2">Type II toxin-antitoxin system HicB family antitoxin</fullName>
    </submittedName>
</protein>
<evidence type="ECO:0000256" key="1">
    <source>
        <dbReference type="SAM" id="MobiDB-lite"/>
    </source>
</evidence>
<evidence type="ECO:0000313" key="2">
    <source>
        <dbReference type="EMBL" id="MCD9096661.1"/>
    </source>
</evidence>